<keyword evidence="1" id="KW-0805">Transcription regulation</keyword>
<evidence type="ECO:0000313" key="5">
    <source>
        <dbReference type="EMBL" id="WNR42938.1"/>
    </source>
</evidence>
<dbReference type="Gene3D" id="1.10.260.40">
    <property type="entry name" value="lambda repressor-like DNA-binding domains"/>
    <property type="match status" value="1"/>
</dbReference>
<dbReference type="PROSITE" id="PS50943">
    <property type="entry name" value="HTH_CROC1"/>
    <property type="match status" value="1"/>
</dbReference>
<dbReference type="EMBL" id="CP130319">
    <property type="protein sequence ID" value="WNR42938.1"/>
    <property type="molecule type" value="Genomic_DNA"/>
</dbReference>
<dbReference type="CDD" id="cd00093">
    <property type="entry name" value="HTH_XRE"/>
    <property type="match status" value="1"/>
</dbReference>
<keyword evidence="2" id="KW-0238">DNA-binding</keyword>
<evidence type="ECO:0000256" key="2">
    <source>
        <dbReference type="ARBA" id="ARBA00023125"/>
    </source>
</evidence>
<evidence type="ECO:0000259" key="4">
    <source>
        <dbReference type="PROSITE" id="PS50943"/>
    </source>
</evidence>
<evidence type="ECO:0000256" key="3">
    <source>
        <dbReference type="ARBA" id="ARBA00023163"/>
    </source>
</evidence>
<dbReference type="KEGG" id="proo:MJB10_17670"/>
<protein>
    <submittedName>
        <fullName evidence="5">Helix-turn-helix transcriptional regulator</fullName>
    </submittedName>
</protein>
<dbReference type="GO" id="GO:0005829">
    <property type="term" value="C:cytosol"/>
    <property type="evidence" value="ECO:0007669"/>
    <property type="project" value="TreeGrafter"/>
</dbReference>
<dbReference type="Proteomes" id="UP001304650">
    <property type="component" value="Chromosome"/>
</dbReference>
<keyword evidence="3" id="KW-0804">Transcription</keyword>
<dbReference type="RefSeq" id="WP_314796789.1">
    <property type="nucleotide sequence ID" value="NZ_CP130319.1"/>
</dbReference>
<dbReference type="PANTHER" id="PTHR46797:SF23">
    <property type="entry name" value="HTH-TYPE TRANSCRIPTIONAL REGULATOR SUTR"/>
    <property type="match status" value="1"/>
</dbReference>
<dbReference type="GO" id="GO:0003677">
    <property type="term" value="F:DNA binding"/>
    <property type="evidence" value="ECO:0007669"/>
    <property type="project" value="UniProtKB-KW"/>
</dbReference>
<dbReference type="InterPro" id="IPR001387">
    <property type="entry name" value="Cro/C1-type_HTH"/>
</dbReference>
<dbReference type="SMART" id="SM00530">
    <property type="entry name" value="HTH_XRE"/>
    <property type="match status" value="1"/>
</dbReference>
<feature type="domain" description="HTH cro/C1-type" evidence="4">
    <location>
        <begin position="13"/>
        <end position="67"/>
    </location>
</feature>
<gene>
    <name evidence="5" type="ORF">MJB10_17670</name>
</gene>
<dbReference type="SUPFAM" id="SSF47413">
    <property type="entry name" value="lambda repressor-like DNA-binding domains"/>
    <property type="match status" value="1"/>
</dbReference>
<dbReference type="Pfam" id="PF01381">
    <property type="entry name" value="HTH_3"/>
    <property type="match status" value="1"/>
</dbReference>
<dbReference type="GO" id="GO:0003700">
    <property type="term" value="F:DNA-binding transcription factor activity"/>
    <property type="evidence" value="ECO:0007669"/>
    <property type="project" value="TreeGrafter"/>
</dbReference>
<evidence type="ECO:0000313" key="6">
    <source>
        <dbReference type="Proteomes" id="UP001304650"/>
    </source>
</evidence>
<organism evidence="5 6">
    <name type="scientific">Paenibacillus roseopurpureus</name>
    <dbReference type="NCBI Taxonomy" id="2918901"/>
    <lineage>
        <taxon>Bacteria</taxon>
        <taxon>Bacillati</taxon>
        <taxon>Bacillota</taxon>
        <taxon>Bacilli</taxon>
        <taxon>Bacillales</taxon>
        <taxon>Paenibacillaceae</taxon>
        <taxon>Paenibacillus</taxon>
    </lineage>
</organism>
<dbReference type="PANTHER" id="PTHR46797">
    <property type="entry name" value="HTH-TYPE TRANSCRIPTIONAL REGULATOR"/>
    <property type="match status" value="1"/>
</dbReference>
<sequence length="113" mass="13146">MSDHILKYIGSRIRDYRKEKGLSQEQLGEKAGFHFSYIGGIERAEKNISMLNLAKIAEALDIEVHDLFSYSKNIKTKLSEKEEEIQEIVDILLRHNIRDVKKAKVIIKEVFKD</sequence>
<proteinExistence type="predicted"/>
<dbReference type="AlphaFoldDB" id="A0AA96LKX5"/>
<dbReference type="InterPro" id="IPR010982">
    <property type="entry name" value="Lambda_DNA-bd_dom_sf"/>
</dbReference>
<keyword evidence="6" id="KW-1185">Reference proteome</keyword>
<accession>A0AA96LKX5</accession>
<evidence type="ECO:0000256" key="1">
    <source>
        <dbReference type="ARBA" id="ARBA00023015"/>
    </source>
</evidence>
<reference evidence="5" key="1">
    <citation type="submission" date="2022-02" db="EMBL/GenBank/DDBJ databases">
        <title>Paenibacillus sp. MBLB1832 Whole Genome Shotgun Sequencing.</title>
        <authorList>
            <person name="Hwang C.Y."/>
            <person name="Cho E.-S."/>
            <person name="Seo M.-J."/>
        </authorList>
    </citation>
    <scope>NUCLEOTIDE SEQUENCE</scope>
    <source>
        <strain evidence="5">MBLB1832</strain>
    </source>
</reference>
<dbReference type="InterPro" id="IPR050807">
    <property type="entry name" value="TransReg_Diox_bact_type"/>
</dbReference>
<name>A0AA96LKX5_9BACL</name>